<keyword evidence="6 8" id="KW-0472">Membrane</keyword>
<feature type="transmembrane region" description="Helical" evidence="8">
    <location>
        <begin position="315"/>
        <end position="334"/>
    </location>
</feature>
<keyword evidence="3" id="KW-0677">Repeat</keyword>
<dbReference type="Pfam" id="PF13962">
    <property type="entry name" value="PGG"/>
    <property type="match status" value="1"/>
</dbReference>
<dbReference type="Gene3D" id="1.25.40.20">
    <property type="entry name" value="Ankyrin repeat-containing domain"/>
    <property type="match status" value="1"/>
</dbReference>
<feature type="transmembrane region" description="Helical" evidence="8">
    <location>
        <begin position="251"/>
        <end position="272"/>
    </location>
</feature>
<feature type="transmembrane region" description="Helical" evidence="8">
    <location>
        <begin position="160"/>
        <end position="177"/>
    </location>
</feature>
<evidence type="ECO:0000313" key="10">
    <source>
        <dbReference type="EMBL" id="KAK6941328.1"/>
    </source>
</evidence>
<dbReference type="InterPro" id="IPR026961">
    <property type="entry name" value="PGG_dom"/>
</dbReference>
<evidence type="ECO:0000256" key="8">
    <source>
        <dbReference type="SAM" id="Phobius"/>
    </source>
</evidence>
<feature type="domain" description="PGG" evidence="9">
    <location>
        <begin position="153"/>
        <end position="272"/>
    </location>
</feature>
<dbReference type="InterPro" id="IPR002110">
    <property type="entry name" value="Ankyrin_rpt"/>
</dbReference>
<dbReference type="SUPFAM" id="SSF48403">
    <property type="entry name" value="Ankyrin repeat"/>
    <property type="match status" value="1"/>
</dbReference>
<accession>A0AAN8ZNY7</accession>
<dbReference type="PANTHER" id="PTHR24186:SF37">
    <property type="entry name" value="PGG DOMAIN-CONTAINING PROTEIN"/>
    <property type="match status" value="1"/>
</dbReference>
<protein>
    <submittedName>
        <fullName evidence="10">Ankyrin repeat</fullName>
    </submittedName>
</protein>
<name>A0AAN8ZNY7_9MAGN</name>
<evidence type="ECO:0000313" key="11">
    <source>
        <dbReference type="Proteomes" id="UP001370490"/>
    </source>
</evidence>
<keyword evidence="11" id="KW-1185">Reference proteome</keyword>
<comment type="subcellular location">
    <subcellularLocation>
        <location evidence="1">Membrane</location>
        <topology evidence="1">Multi-pass membrane protein</topology>
    </subcellularLocation>
</comment>
<evidence type="ECO:0000256" key="7">
    <source>
        <dbReference type="SAM" id="MobiDB-lite"/>
    </source>
</evidence>
<evidence type="ECO:0000256" key="3">
    <source>
        <dbReference type="ARBA" id="ARBA00022737"/>
    </source>
</evidence>
<evidence type="ECO:0000256" key="4">
    <source>
        <dbReference type="ARBA" id="ARBA00022989"/>
    </source>
</evidence>
<evidence type="ECO:0000256" key="1">
    <source>
        <dbReference type="ARBA" id="ARBA00004141"/>
    </source>
</evidence>
<proteinExistence type="predicted"/>
<keyword evidence="2 8" id="KW-0812">Transmembrane</keyword>
<comment type="caution">
    <text evidence="10">The sequence shown here is derived from an EMBL/GenBank/DDBJ whole genome shotgun (WGS) entry which is preliminary data.</text>
</comment>
<reference evidence="10 11" key="1">
    <citation type="submission" date="2023-12" db="EMBL/GenBank/DDBJ databases">
        <title>A high-quality genome assembly for Dillenia turbinata (Dilleniales).</title>
        <authorList>
            <person name="Chanderbali A."/>
        </authorList>
    </citation>
    <scope>NUCLEOTIDE SEQUENCE [LARGE SCALE GENOMIC DNA]</scope>
    <source>
        <strain evidence="10">LSX21</strain>
        <tissue evidence="10">Leaf</tissue>
    </source>
</reference>
<evidence type="ECO:0000256" key="6">
    <source>
        <dbReference type="ARBA" id="ARBA00023136"/>
    </source>
</evidence>
<dbReference type="Proteomes" id="UP001370490">
    <property type="component" value="Unassembled WGS sequence"/>
</dbReference>
<feature type="region of interest" description="Disordered" evidence="7">
    <location>
        <begin position="129"/>
        <end position="148"/>
    </location>
</feature>
<dbReference type="InterPro" id="IPR036770">
    <property type="entry name" value="Ankyrin_rpt-contain_sf"/>
</dbReference>
<dbReference type="Pfam" id="PF12796">
    <property type="entry name" value="Ank_2"/>
    <property type="match status" value="1"/>
</dbReference>
<dbReference type="SMART" id="SM00248">
    <property type="entry name" value="ANK"/>
    <property type="match status" value="2"/>
</dbReference>
<dbReference type="PANTHER" id="PTHR24186">
    <property type="entry name" value="PROTEIN PHOSPHATASE 1 REGULATORY SUBUNIT"/>
    <property type="match status" value="1"/>
</dbReference>
<gene>
    <name evidence="10" type="ORF">RJ641_026705</name>
</gene>
<evidence type="ECO:0000256" key="2">
    <source>
        <dbReference type="ARBA" id="ARBA00022692"/>
    </source>
</evidence>
<sequence length="469" mass="52824">MKELFIVQTGVVRCTMDGGETLLHTCVKSNRLEAVKILVDLGSVEDFISFRDDDGNAILHIATLMKQMETVKYLLKRTGVKVNEINANGFTALDMICQMPRDLRLWRFAKKFRPSTRDAVPQHVLGDFSQTAGRAHPSPEGNSTNIKADKPKNWVKKKRDALRVAAIVIAAMAYQAGMNPPSGVWNPDYNYADPETKINTTYSAGTSVMAANYPDGYILFRNFNTTSFLASMSIVLLLLSGPPLRRRFFMWILMTAMWVTMSSIALTYLVAMQAISPAHEDSKISHVVQASIFKWLGLIGLLNEHLCSEIALFKWFAWGIFSVAAVVHALVTYYEHAQVILHHNGPSKIKVNRVCRWLGGLLRSAFTIRPWLEQMNTLSKAVCRVASQTDHSLAQIYETKKHRESTNVIIYQSPIYDLPTKLNLGQHINFDKTGKNFRENEVPTIVNQAKQGLYQKIVVPFLESIVYPA</sequence>
<evidence type="ECO:0000259" key="9">
    <source>
        <dbReference type="Pfam" id="PF13962"/>
    </source>
</evidence>
<organism evidence="10 11">
    <name type="scientific">Dillenia turbinata</name>
    <dbReference type="NCBI Taxonomy" id="194707"/>
    <lineage>
        <taxon>Eukaryota</taxon>
        <taxon>Viridiplantae</taxon>
        <taxon>Streptophyta</taxon>
        <taxon>Embryophyta</taxon>
        <taxon>Tracheophyta</taxon>
        <taxon>Spermatophyta</taxon>
        <taxon>Magnoliopsida</taxon>
        <taxon>eudicotyledons</taxon>
        <taxon>Gunneridae</taxon>
        <taxon>Pentapetalae</taxon>
        <taxon>Dilleniales</taxon>
        <taxon>Dilleniaceae</taxon>
        <taxon>Dillenia</taxon>
    </lineage>
</organism>
<keyword evidence="4 8" id="KW-1133">Transmembrane helix</keyword>
<dbReference type="EMBL" id="JBAMMX010000004">
    <property type="protein sequence ID" value="KAK6941328.1"/>
    <property type="molecule type" value="Genomic_DNA"/>
</dbReference>
<dbReference type="GO" id="GO:0005886">
    <property type="term" value="C:plasma membrane"/>
    <property type="evidence" value="ECO:0007669"/>
    <property type="project" value="TreeGrafter"/>
</dbReference>
<keyword evidence="5" id="KW-0040">ANK repeat</keyword>
<evidence type="ECO:0000256" key="5">
    <source>
        <dbReference type="ARBA" id="ARBA00023043"/>
    </source>
</evidence>
<feature type="transmembrane region" description="Helical" evidence="8">
    <location>
        <begin position="218"/>
        <end position="239"/>
    </location>
</feature>
<dbReference type="AlphaFoldDB" id="A0AAN8ZNY7"/>